<dbReference type="RefSeq" id="YP_008003766.1">
    <property type="nucleotide sequence ID" value="NC_021246.1"/>
</dbReference>
<feature type="transmembrane region" description="Helical" evidence="1">
    <location>
        <begin position="30"/>
        <end position="51"/>
    </location>
</feature>
<dbReference type="GeneID" id="15613871"/>
<proteinExistence type="predicted"/>
<keyword evidence="1" id="KW-0472">Membrane</keyword>
<evidence type="ECO:0000256" key="1">
    <source>
        <dbReference type="SAM" id="Phobius"/>
    </source>
</evidence>
<dbReference type="EMBL" id="HF679134">
    <property type="protein sequence ID" value="CCU56447.1"/>
    <property type="molecule type" value="Genomic_DNA"/>
</dbReference>
<reference evidence="2 3" key="1">
    <citation type="journal article" date="2013" name="J. Virol.">
        <title>New Insights into the Evolution of Entomopoxvirinae from the Complete Genome Sequences of Four Entomopoxviruses Infecting Adoxophyes honmai, Choristoneura biennis, Choristoneura rosaceana, and Mythimna separata.</title>
        <authorList>
            <person name="Theze J."/>
            <person name="Takatsuka J."/>
            <person name="Li Z."/>
            <person name="Gallais J."/>
            <person name="Doucet D."/>
            <person name="Arif B."/>
            <person name="Nakai M."/>
            <person name="Herniou E.A."/>
        </authorList>
    </citation>
    <scope>NUCLEOTIDE SEQUENCE [LARGE SCALE GENOMIC DNA]</scope>
</reference>
<sequence>MLIISEKLYNNNKPTEMGCFYLENMKKNDVMYYILLSLYIIFNIVFGYLFINNIINECYVNEIIMLIILC</sequence>
<keyword evidence="3" id="KW-1185">Reference proteome</keyword>
<evidence type="ECO:0000313" key="3">
    <source>
        <dbReference type="Proteomes" id="UP000792671"/>
    </source>
</evidence>
<dbReference type="Proteomes" id="UP000792671">
    <property type="component" value="Genome"/>
</dbReference>
<accession>A0A916KQE6</accession>
<dbReference type="KEGG" id="vg:15613871"/>
<name>A0A916KQE6_9POXV</name>
<keyword evidence="1" id="KW-0812">Transmembrane</keyword>
<evidence type="ECO:0000313" key="2">
    <source>
        <dbReference type="EMBL" id="CCU56447.1"/>
    </source>
</evidence>
<organism evidence="2 3">
    <name type="scientific">Mythimna separata entomopoxvirus 'L'</name>
    <dbReference type="NCBI Taxonomy" id="1293572"/>
    <lineage>
        <taxon>Viruses</taxon>
        <taxon>Varidnaviria</taxon>
        <taxon>Bamfordvirae</taxon>
        <taxon>Nucleocytoviricota</taxon>
        <taxon>Pokkesviricetes</taxon>
        <taxon>Chitovirales</taxon>
        <taxon>Poxviridae</taxon>
        <taxon>Entomopoxvirinae</taxon>
        <taxon>Betaentomopoxvirus</taxon>
        <taxon>Betaentomopoxvirus mseparata</taxon>
        <taxon>Mythimna separata entomopoxvirus</taxon>
    </lineage>
</organism>
<gene>
    <name evidence="2" type="ORF">MYSEV_249</name>
</gene>
<keyword evidence="1" id="KW-1133">Transmembrane helix</keyword>
<protein>
    <submittedName>
        <fullName evidence="2">Uncharacterized protein</fullName>
    </submittedName>
</protein>